<evidence type="ECO:0000313" key="2">
    <source>
        <dbReference type="EMBL" id="SUM83642.1"/>
    </source>
</evidence>
<dbReference type="RefSeq" id="WP_069825756.1">
    <property type="nucleotide sequence ID" value="NZ_CAXOQR010000005.1"/>
</dbReference>
<dbReference type="EMBL" id="UHED01000001">
    <property type="protein sequence ID" value="SUM83642.1"/>
    <property type="molecule type" value="Genomic_DNA"/>
</dbReference>
<feature type="domain" description="VOC" evidence="1">
    <location>
        <begin position="2"/>
        <end position="128"/>
    </location>
</feature>
<organism evidence="2 3">
    <name type="scientific">Staphylococcus saprophyticus</name>
    <dbReference type="NCBI Taxonomy" id="29385"/>
    <lineage>
        <taxon>Bacteria</taxon>
        <taxon>Bacillati</taxon>
        <taxon>Bacillota</taxon>
        <taxon>Bacilli</taxon>
        <taxon>Bacillales</taxon>
        <taxon>Staphylococcaceae</taxon>
        <taxon>Staphylococcus</taxon>
    </lineage>
</organism>
<dbReference type="Proteomes" id="UP000254707">
    <property type="component" value="Unassembled WGS sequence"/>
</dbReference>
<dbReference type="Pfam" id="PF00903">
    <property type="entry name" value="Glyoxalase"/>
    <property type="match status" value="1"/>
</dbReference>
<dbReference type="InterPro" id="IPR037523">
    <property type="entry name" value="VOC_core"/>
</dbReference>
<evidence type="ECO:0000313" key="3">
    <source>
        <dbReference type="Proteomes" id="UP000254707"/>
    </source>
</evidence>
<dbReference type="Gene3D" id="3.10.180.10">
    <property type="entry name" value="2,3-Dihydroxybiphenyl 1,2-Dioxygenase, domain 1"/>
    <property type="match status" value="1"/>
</dbReference>
<keyword evidence="2" id="KW-0456">Lyase</keyword>
<accession>A0A380HMP4</accession>
<dbReference type="PANTHER" id="PTHR36437">
    <property type="entry name" value="GLYOXALASE/BLEOMYCIN RESISTANCE PROTEIN/DIOXYGENASE"/>
    <property type="match status" value="1"/>
</dbReference>
<sequence>MRIIATSNFVDDQDKAQQFYTEKLGLKTKHNIEIGGGFRWVTVTEKDSTNPVEIVLEPNVSPISKDYQEGLYAAGIPVTMFGVDNLDGEHQALIDKGITFHTEPKEVEGIRYAIFDDTCGNLIQIVEQ</sequence>
<dbReference type="PROSITE" id="PS51819">
    <property type="entry name" value="VOC"/>
    <property type="match status" value="1"/>
</dbReference>
<proteinExistence type="predicted"/>
<dbReference type="PANTHER" id="PTHR36437:SF2">
    <property type="entry name" value="GLYOXALASE_BLEOMYCIN RESISTANCE PROTEIN_DIOXYGENASE"/>
    <property type="match status" value="1"/>
</dbReference>
<dbReference type="GO" id="GO:0016829">
    <property type="term" value="F:lyase activity"/>
    <property type="evidence" value="ECO:0007669"/>
    <property type="project" value="UniProtKB-KW"/>
</dbReference>
<dbReference type="SUPFAM" id="SSF54593">
    <property type="entry name" value="Glyoxalase/Bleomycin resistance protein/Dihydroxybiphenyl dioxygenase"/>
    <property type="match status" value="1"/>
</dbReference>
<gene>
    <name evidence="2" type="ORF">NCTC7688_02142</name>
</gene>
<dbReference type="InterPro" id="IPR029068">
    <property type="entry name" value="Glyas_Bleomycin-R_OHBP_Dase"/>
</dbReference>
<evidence type="ECO:0000259" key="1">
    <source>
        <dbReference type="PROSITE" id="PS51819"/>
    </source>
</evidence>
<dbReference type="InterPro" id="IPR004360">
    <property type="entry name" value="Glyas_Fos-R_dOase_dom"/>
</dbReference>
<reference evidence="2 3" key="1">
    <citation type="submission" date="2018-06" db="EMBL/GenBank/DDBJ databases">
        <authorList>
            <consortium name="Pathogen Informatics"/>
            <person name="Doyle S."/>
        </authorList>
    </citation>
    <scope>NUCLEOTIDE SEQUENCE [LARGE SCALE GENOMIC DNA]</scope>
    <source>
        <strain evidence="2 3">NCTC7688</strain>
    </source>
</reference>
<dbReference type="AlphaFoldDB" id="A0A380HMP4"/>
<name>A0A380HMP4_STASA</name>
<protein>
    <submittedName>
        <fullName evidence="2">Lactoylglutathione lyase</fullName>
    </submittedName>
</protein>